<reference evidence="1 2" key="1">
    <citation type="submission" date="2020-12" db="EMBL/GenBank/DDBJ databases">
        <title>Concerted genomic and epigenomic changes stabilize Arabidopsis allopolyploids.</title>
        <authorList>
            <person name="Chen Z."/>
        </authorList>
    </citation>
    <scope>NUCLEOTIDE SEQUENCE [LARGE SCALE GENOMIC DNA]</scope>
    <source>
        <strain evidence="1">Allo738</strain>
        <tissue evidence="1">Leaf</tissue>
    </source>
</reference>
<evidence type="ECO:0000313" key="2">
    <source>
        <dbReference type="Proteomes" id="UP000694240"/>
    </source>
</evidence>
<evidence type="ECO:0000313" key="1">
    <source>
        <dbReference type="EMBL" id="KAG7558792.1"/>
    </source>
</evidence>
<keyword evidence="2" id="KW-1185">Reference proteome</keyword>
<gene>
    <name evidence="1" type="ORF">ISN45_Aa05g004200</name>
</gene>
<proteinExistence type="predicted"/>
<dbReference type="EMBL" id="JAEFBK010000010">
    <property type="protein sequence ID" value="KAG7558792.1"/>
    <property type="molecule type" value="Genomic_DNA"/>
</dbReference>
<sequence length="129" mass="15045">MNLDSERKEKLKFILEIQRVGKEVNNAIKTRKSQVDIHFSLSTVKNKGFLSVLWITKDIALSFYPLVLVGGFVQEWLPGLRPFELTLLNLLYFFDWKLPEEKKDMDMEESGDVTVVKKVPLELIPILRH</sequence>
<dbReference type="Proteomes" id="UP000694240">
    <property type="component" value="Chromosome 10"/>
</dbReference>
<organism evidence="1 2">
    <name type="scientific">Arabidopsis thaliana x Arabidopsis arenosa</name>
    <dbReference type="NCBI Taxonomy" id="1240361"/>
    <lineage>
        <taxon>Eukaryota</taxon>
        <taxon>Viridiplantae</taxon>
        <taxon>Streptophyta</taxon>
        <taxon>Embryophyta</taxon>
        <taxon>Tracheophyta</taxon>
        <taxon>Spermatophyta</taxon>
        <taxon>Magnoliopsida</taxon>
        <taxon>eudicotyledons</taxon>
        <taxon>Gunneridae</taxon>
        <taxon>Pentapetalae</taxon>
        <taxon>rosids</taxon>
        <taxon>malvids</taxon>
        <taxon>Brassicales</taxon>
        <taxon>Brassicaceae</taxon>
        <taxon>Camelineae</taxon>
        <taxon>Arabidopsis</taxon>
    </lineage>
</organism>
<accession>A0A8T1ZH67</accession>
<protein>
    <submittedName>
        <fullName evidence="1">Uncharacterized protein</fullName>
    </submittedName>
</protein>
<name>A0A8T1ZH67_9BRAS</name>
<dbReference type="AlphaFoldDB" id="A0A8T1ZH67"/>
<comment type="caution">
    <text evidence="1">The sequence shown here is derived from an EMBL/GenBank/DDBJ whole genome shotgun (WGS) entry which is preliminary data.</text>
</comment>